<evidence type="ECO:0000256" key="3">
    <source>
        <dbReference type="ARBA" id="ARBA00011890"/>
    </source>
</evidence>
<keyword evidence="13" id="KW-1185">Reference proteome</keyword>
<keyword evidence="5" id="KW-0963">Cytoplasm</keyword>
<keyword evidence="6 12" id="KW-0489">Methyltransferase</keyword>
<accession>A0A512BQN6</accession>
<gene>
    <name evidence="12" type="ORF">MAE02_19300</name>
</gene>
<evidence type="ECO:0000256" key="7">
    <source>
        <dbReference type="ARBA" id="ARBA00022679"/>
    </source>
</evidence>
<evidence type="ECO:0000256" key="9">
    <source>
        <dbReference type="ARBA" id="ARBA00030757"/>
    </source>
</evidence>
<comment type="caution">
    <text evidence="12">The sequence shown here is derived from an EMBL/GenBank/DDBJ whole genome shotgun (WGS) entry which is preliminary data.</text>
</comment>
<dbReference type="CDD" id="cd02440">
    <property type="entry name" value="AdoMet_MTases"/>
    <property type="match status" value="1"/>
</dbReference>
<dbReference type="RefSeq" id="WP_114186695.1">
    <property type="nucleotide sequence ID" value="NZ_BJYU01000020.1"/>
</dbReference>
<keyword evidence="7 12" id="KW-0808">Transferase</keyword>
<dbReference type="AlphaFoldDB" id="A0A512BQN6"/>
<name>A0A512BQN6_9HYPH</name>
<evidence type="ECO:0000256" key="1">
    <source>
        <dbReference type="ARBA" id="ARBA00004496"/>
    </source>
</evidence>
<dbReference type="EMBL" id="BJYU01000020">
    <property type="protein sequence ID" value="GEO14234.1"/>
    <property type="molecule type" value="Genomic_DNA"/>
</dbReference>
<dbReference type="GO" id="GO:0004719">
    <property type="term" value="F:protein-L-isoaspartate (D-aspartate) O-methyltransferase activity"/>
    <property type="evidence" value="ECO:0007669"/>
    <property type="project" value="UniProtKB-EC"/>
</dbReference>
<dbReference type="OrthoDB" id="9807766at2"/>
<keyword evidence="8" id="KW-0949">S-adenosyl-L-methionine</keyword>
<evidence type="ECO:0000256" key="11">
    <source>
        <dbReference type="ARBA" id="ARBA00031350"/>
    </source>
</evidence>
<proteinExistence type="inferred from homology"/>
<dbReference type="PANTHER" id="PTHR11579:SF0">
    <property type="entry name" value="PROTEIN-L-ISOASPARTATE(D-ASPARTATE) O-METHYLTRANSFERASE"/>
    <property type="match status" value="1"/>
</dbReference>
<dbReference type="PANTHER" id="PTHR11579">
    <property type="entry name" value="PROTEIN-L-ISOASPARTATE O-METHYLTRANSFERASE"/>
    <property type="match status" value="1"/>
</dbReference>
<sequence length="272" mass="29800">MASSEEYRRRYAEQIARLAAVEDPRIQSAFASIPREYFLPPPPWTTISQGIATQTRDIADIYENVLVAIDQARGINNGEPALHAAWMETVKPQPGDRVVHVGAGTGYYTAILASLVEPGGRVEAFEYETDLAAQAAENLKRLPHVSVHARSAFGVTLPSADVVYVNAGVLAPDPGWLRALERGGRLIFPWQPHKGWGPAMLVTRMQRRYAAEPLMTVGFISCSQETTRKTSAYGPSEADIAGTRSIWLTTDRSPDRTATAVYDAVWFSSDPA</sequence>
<dbReference type="Proteomes" id="UP000321085">
    <property type="component" value="Unassembled WGS sequence"/>
</dbReference>
<dbReference type="GO" id="GO:0005737">
    <property type="term" value="C:cytoplasm"/>
    <property type="evidence" value="ECO:0007669"/>
    <property type="project" value="UniProtKB-SubCell"/>
</dbReference>
<dbReference type="EC" id="2.1.1.77" evidence="3"/>
<evidence type="ECO:0000256" key="6">
    <source>
        <dbReference type="ARBA" id="ARBA00022603"/>
    </source>
</evidence>
<evidence type="ECO:0000313" key="12">
    <source>
        <dbReference type="EMBL" id="GEO14234.1"/>
    </source>
</evidence>
<evidence type="ECO:0000256" key="8">
    <source>
        <dbReference type="ARBA" id="ARBA00022691"/>
    </source>
</evidence>
<dbReference type="Pfam" id="PF01135">
    <property type="entry name" value="PCMT"/>
    <property type="match status" value="1"/>
</dbReference>
<organism evidence="12 13">
    <name type="scientific">Microvirga aerophila</name>
    <dbReference type="NCBI Taxonomy" id="670291"/>
    <lineage>
        <taxon>Bacteria</taxon>
        <taxon>Pseudomonadati</taxon>
        <taxon>Pseudomonadota</taxon>
        <taxon>Alphaproteobacteria</taxon>
        <taxon>Hyphomicrobiales</taxon>
        <taxon>Methylobacteriaceae</taxon>
        <taxon>Microvirga</taxon>
    </lineage>
</organism>
<comment type="subcellular location">
    <subcellularLocation>
        <location evidence="1">Cytoplasm</location>
    </subcellularLocation>
</comment>
<protein>
    <recommendedName>
        <fullName evidence="4">Protein-L-isoaspartate O-methyltransferase</fullName>
        <ecNumber evidence="3">2.1.1.77</ecNumber>
    </recommendedName>
    <alternativeName>
        <fullName evidence="11">L-isoaspartyl protein carboxyl methyltransferase</fullName>
    </alternativeName>
    <alternativeName>
        <fullName evidence="9">Protein L-isoaspartyl methyltransferase</fullName>
    </alternativeName>
    <alternativeName>
        <fullName evidence="10">Protein-beta-aspartate methyltransferase</fullName>
    </alternativeName>
</protein>
<dbReference type="Gene3D" id="3.40.50.150">
    <property type="entry name" value="Vaccinia Virus protein VP39"/>
    <property type="match status" value="1"/>
</dbReference>
<evidence type="ECO:0000256" key="4">
    <source>
        <dbReference type="ARBA" id="ARBA00013346"/>
    </source>
</evidence>
<comment type="similarity">
    <text evidence="2">Belongs to the methyltransferase superfamily. L-isoaspartyl/D-aspartyl protein methyltransferase family.</text>
</comment>
<reference evidence="12 13" key="1">
    <citation type="submission" date="2019-07" db="EMBL/GenBank/DDBJ databases">
        <title>Whole genome shotgun sequence of Microvirga aerophila NBRC 106136.</title>
        <authorList>
            <person name="Hosoyama A."/>
            <person name="Uohara A."/>
            <person name="Ohji S."/>
            <person name="Ichikawa N."/>
        </authorList>
    </citation>
    <scope>NUCLEOTIDE SEQUENCE [LARGE SCALE GENOMIC DNA]</scope>
    <source>
        <strain evidence="12 13">NBRC 106136</strain>
    </source>
</reference>
<dbReference type="InterPro" id="IPR029063">
    <property type="entry name" value="SAM-dependent_MTases_sf"/>
</dbReference>
<dbReference type="InterPro" id="IPR000682">
    <property type="entry name" value="PCMT"/>
</dbReference>
<dbReference type="SUPFAM" id="SSF53335">
    <property type="entry name" value="S-adenosyl-L-methionine-dependent methyltransferases"/>
    <property type="match status" value="1"/>
</dbReference>
<evidence type="ECO:0000256" key="2">
    <source>
        <dbReference type="ARBA" id="ARBA00005369"/>
    </source>
</evidence>
<dbReference type="GO" id="GO:0032259">
    <property type="term" value="P:methylation"/>
    <property type="evidence" value="ECO:0007669"/>
    <property type="project" value="UniProtKB-KW"/>
</dbReference>
<evidence type="ECO:0000256" key="5">
    <source>
        <dbReference type="ARBA" id="ARBA00022490"/>
    </source>
</evidence>
<evidence type="ECO:0000313" key="13">
    <source>
        <dbReference type="Proteomes" id="UP000321085"/>
    </source>
</evidence>
<evidence type="ECO:0000256" key="10">
    <source>
        <dbReference type="ARBA" id="ARBA00031323"/>
    </source>
</evidence>